<keyword evidence="1" id="KW-0175">Coiled coil</keyword>
<dbReference type="InterPro" id="IPR036388">
    <property type="entry name" value="WH-like_DNA-bd_sf"/>
</dbReference>
<proteinExistence type="predicted"/>
<sequence>MYHYNKMGTEKTRSVEIKDVFLENKYNTFIKYCEKKNFIYMNELYNFDFDLLLKEIGFGKVKVCDIKDKFNKYICENNVELYLVDIKNKYHKIDIDNLNLYKIKDTSILKLKTQYNSLYELIEGIKNINSYRGISKEEFLLIRKICNLIEESICRIHTGEKILIKEFYKLCPLSKTFVQICEKLGYTYMSQLNSFDFEKSLSSLYGFGKTKMNNIKQLHNLYNELYDNYKLEQYEDGDINSLKINLAFYESHFNSFIYYCFINNFRYMGDLQDFELNTLYDVIGFGEVKIERIKRRYYSVYELHSNEESNIYEEIYSIEINDFYKNVSIDFTDMYDINSNSQGILKEELIDIDDLIDDKNHDFVVLKQINYIELKNIKNMLLDMQQDPSYLIQSIFKKIKSQGNYEILKMRAEGLSLESIGKMKSVSKERIRQIEKKIISKIEKYMYGINLLINKDKIDKSKDLILEEESRIIYEYIMKKKECKKEQVIVKSNIEDLNINNDDIKNEDKKCEIKNEADNIEDDVNSKTNKVKELLHEKRILSNKEIADACRQVGCSTTELYKIFDEVIVDFDEIENNKYQRKNNTYILI</sequence>
<feature type="coiled-coil region" evidence="1">
    <location>
        <begin position="494"/>
        <end position="537"/>
    </location>
</feature>
<evidence type="ECO:0000259" key="2">
    <source>
        <dbReference type="Pfam" id="PF04545"/>
    </source>
</evidence>
<dbReference type="Gene3D" id="1.10.10.10">
    <property type="entry name" value="Winged helix-like DNA-binding domain superfamily/Winged helix DNA-binding domain"/>
    <property type="match status" value="1"/>
</dbReference>
<dbReference type="InterPro" id="IPR007630">
    <property type="entry name" value="RNA_pol_sigma70_r4"/>
</dbReference>
<keyword evidence="4" id="KW-1185">Reference proteome</keyword>
<dbReference type="Proteomes" id="UP001477947">
    <property type="component" value="Chromosome"/>
</dbReference>
<protein>
    <recommendedName>
        <fullName evidence="2">RNA polymerase sigma-70 region 4 domain-containing protein</fullName>
    </recommendedName>
</protein>
<evidence type="ECO:0000256" key="1">
    <source>
        <dbReference type="SAM" id="Coils"/>
    </source>
</evidence>
<dbReference type="SUPFAM" id="SSF88659">
    <property type="entry name" value="Sigma3 and sigma4 domains of RNA polymerase sigma factors"/>
    <property type="match status" value="1"/>
</dbReference>
<evidence type="ECO:0000313" key="3">
    <source>
        <dbReference type="EMBL" id="XAM41695.1"/>
    </source>
</evidence>
<reference evidence="3 4" key="1">
    <citation type="submission" date="2024-04" db="EMBL/GenBank/DDBJ databases">
        <title>Isolation and characterization of novel acetogenic strains of the genera Terrisporobacter and Acetoanaerobium.</title>
        <authorList>
            <person name="Boeer T."/>
            <person name="Schueler M.A."/>
            <person name="Lueschen A."/>
            <person name="Eysell L."/>
            <person name="Droege J."/>
            <person name="Heinemann M."/>
            <person name="Engelhardt L."/>
            <person name="Basen M."/>
            <person name="Daniel R."/>
        </authorList>
    </citation>
    <scope>NUCLEOTIDE SEQUENCE [LARGE SCALE GENOMIC DNA]</scope>
    <source>
        <strain evidence="3 4">ELB</strain>
    </source>
</reference>
<gene>
    <name evidence="3" type="ORF">TPELB_20080</name>
</gene>
<dbReference type="EMBL" id="CP154622">
    <property type="protein sequence ID" value="XAM41695.1"/>
    <property type="molecule type" value="Genomic_DNA"/>
</dbReference>
<name>A0ABZ3FGI2_9FIRM</name>
<evidence type="ECO:0000313" key="4">
    <source>
        <dbReference type="Proteomes" id="UP001477947"/>
    </source>
</evidence>
<dbReference type="Pfam" id="PF04545">
    <property type="entry name" value="Sigma70_r4"/>
    <property type="match status" value="1"/>
</dbReference>
<accession>A0ABZ3FGI2</accession>
<dbReference type="InterPro" id="IPR013324">
    <property type="entry name" value="RNA_pol_sigma_r3/r4-like"/>
</dbReference>
<dbReference type="RefSeq" id="WP_343336888.1">
    <property type="nucleotide sequence ID" value="NZ_CP154622.1"/>
</dbReference>
<organism evidence="3 4">
    <name type="scientific">Terrisporobacter petrolearius</name>
    <dbReference type="NCBI Taxonomy" id="1460447"/>
    <lineage>
        <taxon>Bacteria</taxon>
        <taxon>Bacillati</taxon>
        <taxon>Bacillota</taxon>
        <taxon>Clostridia</taxon>
        <taxon>Peptostreptococcales</taxon>
        <taxon>Peptostreptococcaceae</taxon>
        <taxon>Terrisporobacter</taxon>
    </lineage>
</organism>
<feature type="domain" description="RNA polymerase sigma-70 region 4" evidence="2">
    <location>
        <begin position="412"/>
        <end position="442"/>
    </location>
</feature>